<dbReference type="Pfam" id="PF18962">
    <property type="entry name" value="Por_Secre_tail"/>
    <property type="match status" value="1"/>
</dbReference>
<comment type="caution">
    <text evidence="3">The sequence shown here is derived from an EMBL/GenBank/DDBJ whole genome shotgun (WGS) entry which is preliminary data.</text>
</comment>
<sequence length="151" mass="17410">MKIKFIFFFLLINSFFYSQTIDHILFEYDSAGNQIKRYTIDINAGRPANGITKEIEDITKDDLILSDVYDDISYYPNPVKEILYVKWINKNNEFVNSVHLYSVSGQSVKIYTNLKGTDALSVPFDNLPQGLYTLALKYSTGEEKTLKIIKN</sequence>
<feature type="domain" description="Secretion system C-terminal sorting" evidence="2">
    <location>
        <begin position="75"/>
        <end position="144"/>
    </location>
</feature>
<keyword evidence="1" id="KW-0732">Signal</keyword>
<protein>
    <submittedName>
        <fullName evidence="3">T9SS type A sorting domain-containing protein</fullName>
    </submittedName>
</protein>
<gene>
    <name evidence="3" type="ORF">EQG68_00575</name>
</gene>
<accession>A0A4Q1KYM9</accession>
<name>A0A4Q1KYM9_9FLAO</name>
<dbReference type="AlphaFoldDB" id="A0A4Q1KYM9"/>
<evidence type="ECO:0000313" key="3">
    <source>
        <dbReference type="EMBL" id="RXR35422.1"/>
    </source>
</evidence>
<evidence type="ECO:0000256" key="1">
    <source>
        <dbReference type="ARBA" id="ARBA00022729"/>
    </source>
</evidence>
<evidence type="ECO:0000313" key="4">
    <source>
        <dbReference type="Proteomes" id="UP000289734"/>
    </source>
</evidence>
<dbReference type="OrthoDB" id="1266341at2"/>
<proteinExistence type="predicted"/>
<dbReference type="NCBIfam" id="TIGR04183">
    <property type="entry name" value="Por_Secre_tail"/>
    <property type="match status" value="1"/>
</dbReference>
<dbReference type="Proteomes" id="UP000289734">
    <property type="component" value="Unassembled WGS sequence"/>
</dbReference>
<dbReference type="RefSeq" id="WP_129462846.1">
    <property type="nucleotide sequence ID" value="NZ_JACSXZ010000001.1"/>
</dbReference>
<organism evidence="3 4">
    <name type="scientific">Flavobacterium piscinae</name>
    <dbReference type="NCBI Taxonomy" id="2506424"/>
    <lineage>
        <taxon>Bacteria</taxon>
        <taxon>Pseudomonadati</taxon>
        <taxon>Bacteroidota</taxon>
        <taxon>Flavobacteriia</taxon>
        <taxon>Flavobacteriales</taxon>
        <taxon>Flavobacteriaceae</taxon>
        <taxon>Flavobacterium</taxon>
    </lineage>
</organism>
<evidence type="ECO:0000259" key="2">
    <source>
        <dbReference type="Pfam" id="PF18962"/>
    </source>
</evidence>
<dbReference type="InterPro" id="IPR026444">
    <property type="entry name" value="Secre_tail"/>
</dbReference>
<dbReference type="EMBL" id="SBKQ01000001">
    <property type="protein sequence ID" value="RXR35422.1"/>
    <property type="molecule type" value="Genomic_DNA"/>
</dbReference>
<reference evidence="4" key="1">
    <citation type="submission" date="2019-01" db="EMBL/GenBank/DDBJ databases">
        <title>Cytophagaceae bacterium strain CAR-16.</title>
        <authorList>
            <person name="Chen W.-M."/>
        </authorList>
    </citation>
    <scope>NUCLEOTIDE SEQUENCE [LARGE SCALE GENOMIC DNA]</scope>
    <source>
        <strain evidence="4">ICH-30</strain>
    </source>
</reference>
<keyword evidence="4" id="KW-1185">Reference proteome</keyword>